<evidence type="ECO:0000256" key="3">
    <source>
        <dbReference type="ARBA" id="ARBA00022692"/>
    </source>
</evidence>
<protein>
    <submittedName>
        <fullName evidence="8">Cytochrome c oxidase caa3-type, assembly factor CtaG-like protein</fullName>
    </submittedName>
</protein>
<evidence type="ECO:0000313" key="9">
    <source>
        <dbReference type="Proteomes" id="UP000199013"/>
    </source>
</evidence>
<evidence type="ECO:0000256" key="4">
    <source>
        <dbReference type="ARBA" id="ARBA00022989"/>
    </source>
</evidence>
<comment type="subcellular location">
    <subcellularLocation>
        <location evidence="1">Cell membrane</location>
        <topology evidence="1">Multi-pass membrane protein</topology>
    </subcellularLocation>
</comment>
<feature type="transmembrane region" description="Helical" evidence="7">
    <location>
        <begin position="42"/>
        <end position="62"/>
    </location>
</feature>
<evidence type="ECO:0000256" key="2">
    <source>
        <dbReference type="ARBA" id="ARBA00022475"/>
    </source>
</evidence>
<dbReference type="GO" id="GO:0005886">
    <property type="term" value="C:plasma membrane"/>
    <property type="evidence" value="ECO:0007669"/>
    <property type="project" value="UniProtKB-SubCell"/>
</dbReference>
<evidence type="ECO:0000256" key="6">
    <source>
        <dbReference type="SAM" id="MobiDB-lite"/>
    </source>
</evidence>
<feature type="transmembrane region" description="Helical" evidence="7">
    <location>
        <begin position="74"/>
        <end position="96"/>
    </location>
</feature>
<feature type="transmembrane region" description="Helical" evidence="7">
    <location>
        <begin position="149"/>
        <end position="169"/>
    </location>
</feature>
<dbReference type="EMBL" id="FLUV01002000">
    <property type="protein sequence ID" value="SBW26072.1"/>
    <property type="molecule type" value="Genomic_DNA"/>
</dbReference>
<evidence type="ECO:0000256" key="7">
    <source>
        <dbReference type="SAM" id="Phobius"/>
    </source>
</evidence>
<accession>A0A1C3P8D7</accession>
<feature type="region of interest" description="Disordered" evidence="6">
    <location>
        <begin position="272"/>
        <end position="352"/>
    </location>
</feature>
<reference evidence="9" key="1">
    <citation type="submission" date="2016-02" db="EMBL/GenBank/DDBJ databases">
        <authorList>
            <person name="Wibberg D."/>
        </authorList>
    </citation>
    <scope>NUCLEOTIDE SEQUENCE [LARGE SCALE GENOMIC DNA]</scope>
</reference>
<sequence length="352" mass="38726">MLLHVSPEPGPLLLVALMAGLYLFGVSRLTDRGDAWNRWRTASWLAGLLVVAYALVGGIAAYDTALFSAHAVQHMLLGTVAPIPLALGAPVTLALRALPLRSRRLLVKVLHSRVARVLTFPLVGFAVFIVSLYGLYFTGLYETSMRHPALHTLLHVHFLAIGCLFYWPIIGLDPVPGRLPYWGRLILLFVTFPLHALWALAMFTTNEVFAADWYSALGRTWGSSLLSDQQTGAGLMWAAGELVGAMVFVALFVQWSRADGREAAREDRRLDRLRGSATDQVRGDVPDATGTKQEADRETEQERQRQPDPEAELVAREAAYNAWLARLAANDTPSPQQPATIRNRARGAGQGR</sequence>
<name>A0A1C3P8D7_9ACTN</name>
<feature type="transmembrane region" description="Helical" evidence="7">
    <location>
        <begin position="235"/>
        <end position="255"/>
    </location>
</feature>
<keyword evidence="5 7" id="KW-0472">Membrane</keyword>
<evidence type="ECO:0000313" key="8">
    <source>
        <dbReference type="EMBL" id="SBW26072.1"/>
    </source>
</evidence>
<keyword evidence="2" id="KW-1003">Cell membrane</keyword>
<feature type="compositionally biased region" description="Basic and acidic residues" evidence="6">
    <location>
        <begin position="293"/>
        <end position="308"/>
    </location>
</feature>
<keyword evidence="9" id="KW-1185">Reference proteome</keyword>
<feature type="compositionally biased region" description="Low complexity" evidence="6">
    <location>
        <begin position="318"/>
        <end position="330"/>
    </location>
</feature>
<evidence type="ECO:0000256" key="1">
    <source>
        <dbReference type="ARBA" id="ARBA00004651"/>
    </source>
</evidence>
<dbReference type="Proteomes" id="UP000199013">
    <property type="component" value="Unassembled WGS sequence"/>
</dbReference>
<evidence type="ECO:0000256" key="5">
    <source>
        <dbReference type="ARBA" id="ARBA00023136"/>
    </source>
</evidence>
<keyword evidence="4 7" id="KW-1133">Transmembrane helix</keyword>
<feature type="transmembrane region" description="Helical" evidence="7">
    <location>
        <begin position="181"/>
        <end position="203"/>
    </location>
</feature>
<feature type="transmembrane region" description="Helical" evidence="7">
    <location>
        <begin position="117"/>
        <end position="137"/>
    </location>
</feature>
<organism evidence="8 9">
    <name type="scientific">Candidatus Protofrankia californiensis</name>
    <dbReference type="NCBI Taxonomy" id="1839754"/>
    <lineage>
        <taxon>Bacteria</taxon>
        <taxon>Bacillati</taxon>
        <taxon>Actinomycetota</taxon>
        <taxon>Actinomycetes</taxon>
        <taxon>Frankiales</taxon>
        <taxon>Frankiaceae</taxon>
        <taxon>Protofrankia</taxon>
    </lineage>
</organism>
<feature type="compositionally biased region" description="Polar residues" evidence="6">
    <location>
        <begin position="331"/>
        <end position="340"/>
    </location>
</feature>
<keyword evidence="3 7" id="KW-0812">Transmembrane</keyword>
<feature type="transmembrane region" description="Helical" evidence="7">
    <location>
        <begin position="12"/>
        <end position="30"/>
    </location>
</feature>
<dbReference type="Pfam" id="PF09678">
    <property type="entry name" value="Caa3_CtaG"/>
    <property type="match status" value="1"/>
</dbReference>
<dbReference type="AlphaFoldDB" id="A0A1C3P8D7"/>
<proteinExistence type="predicted"/>
<dbReference type="InterPro" id="IPR019108">
    <property type="entry name" value="Caa3_assmbl_CtaG-rel"/>
</dbReference>
<gene>
    <name evidence="8" type="ORF">FDG2_4772</name>
</gene>